<proteinExistence type="predicted"/>
<protein>
    <submittedName>
        <fullName evidence="2">F-box and WD-40 domain protein 9, isoform CRA_a</fullName>
    </submittedName>
</protein>
<keyword evidence="1" id="KW-0812">Transmembrane</keyword>
<sequence>MAVVDVGLHCLLRLPQASAPEELPAIGAASAQLHRLGTQEALGLGPHLCLWVDISSFSDQGGCSLPSTLGFCFVLFYFVLLRQGLM</sequence>
<keyword evidence="1" id="KW-1133">Transmembrane helix</keyword>
<evidence type="ECO:0000313" key="2">
    <source>
        <dbReference type="EMBL" id="EDL92160.1"/>
    </source>
</evidence>
<evidence type="ECO:0000313" key="4">
    <source>
        <dbReference type="RGD" id="1307002"/>
    </source>
</evidence>
<organism evidence="2 3">
    <name type="scientific">Rattus norvegicus</name>
    <name type="common">Rat</name>
    <dbReference type="NCBI Taxonomy" id="10116"/>
    <lineage>
        <taxon>Eukaryota</taxon>
        <taxon>Metazoa</taxon>
        <taxon>Chordata</taxon>
        <taxon>Craniata</taxon>
        <taxon>Vertebrata</taxon>
        <taxon>Euteleostomi</taxon>
        <taxon>Mammalia</taxon>
        <taxon>Eutheria</taxon>
        <taxon>Euarchontoglires</taxon>
        <taxon>Glires</taxon>
        <taxon>Rodentia</taxon>
        <taxon>Myomorpha</taxon>
        <taxon>Muroidea</taxon>
        <taxon>Muridae</taxon>
        <taxon>Murinae</taxon>
        <taxon>Rattus</taxon>
    </lineage>
</organism>
<dbReference type="EMBL" id="CH473972">
    <property type="protein sequence ID" value="EDL92160.1"/>
    <property type="molecule type" value="Genomic_DNA"/>
</dbReference>
<name>A6IY32_RAT</name>
<dbReference type="AGR" id="RGD:1307002"/>
<dbReference type="RGD" id="1307002">
    <property type="gene designation" value="Fbxw9"/>
</dbReference>
<evidence type="ECO:0000313" key="3">
    <source>
        <dbReference type="Proteomes" id="UP000234681"/>
    </source>
</evidence>
<reference evidence="3" key="1">
    <citation type="submission" date="2005-09" db="EMBL/GenBank/DDBJ databases">
        <authorList>
            <person name="Mural R.J."/>
            <person name="Li P.W."/>
            <person name="Adams M.D."/>
            <person name="Amanatides P.G."/>
            <person name="Baden-Tillson H."/>
            <person name="Barnstead M."/>
            <person name="Chin S.H."/>
            <person name="Dew I."/>
            <person name="Evans C.A."/>
            <person name="Ferriera S."/>
            <person name="Flanigan M."/>
            <person name="Fosler C."/>
            <person name="Glodek A."/>
            <person name="Gu Z."/>
            <person name="Holt R.A."/>
            <person name="Jennings D."/>
            <person name="Kraft C.L."/>
            <person name="Lu F."/>
            <person name="Nguyen T."/>
            <person name="Nusskern D.R."/>
            <person name="Pfannkoch C.M."/>
            <person name="Sitter C."/>
            <person name="Sutton G.G."/>
            <person name="Venter J.C."/>
            <person name="Wang Z."/>
            <person name="Woodage T."/>
            <person name="Zheng X.H."/>
            <person name="Zhong F."/>
        </authorList>
    </citation>
    <scope>NUCLEOTIDE SEQUENCE [LARGE SCALE GENOMIC DNA]</scope>
    <source>
        <strain>BN</strain>
        <strain evidence="3">Sprague-Dawley</strain>
    </source>
</reference>
<keyword evidence="1" id="KW-0472">Membrane</keyword>
<evidence type="ECO:0000256" key="1">
    <source>
        <dbReference type="SAM" id="Phobius"/>
    </source>
</evidence>
<gene>
    <name evidence="2 4" type="primary">Fbxw9</name>
    <name evidence="2" type="ORF">rCG_51118</name>
</gene>
<feature type="transmembrane region" description="Helical" evidence="1">
    <location>
        <begin position="64"/>
        <end position="81"/>
    </location>
</feature>
<dbReference type="Proteomes" id="UP000234681">
    <property type="component" value="Chromosome 19"/>
</dbReference>
<dbReference type="AlphaFoldDB" id="A6IY32"/>
<accession>A6IY32</accession>